<dbReference type="OrthoDB" id="9782128at2"/>
<organism evidence="3 4">
    <name type="scientific">Melghirimyces profundicolus</name>
    <dbReference type="NCBI Taxonomy" id="1242148"/>
    <lineage>
        <taxon>Bacteria</taxon>
        <taxon>Bacillati</taxon>
        <taxon>Bacillota</taxon>
        <taxon>Bacilli</taxon>
        <taxon>Bacillales</taxon>
        <taxon>Thermoactinomycetaceae</taxon>
        <taxon>Melghirimyces</taxon>
    </lineage>
</organism>
<feature type="binding site" evidence="2">
    <location>
        <position position="59"/>
    </location>
    <ligand>
        <name>substrate</name>
    </ligand>
</feature>
<dbReference type="Pfam" id="PF00300">
    <property type="entry name" value="His_Phos_1"/>
    <property type="match status" value="1"/>
</dbReference>
<feature type="binding site" evidence="2">
    <location>
        <begin position="9"/>
        <end position="16"/>
    </location>
    <ligand>
        <name>substrate</name>
    </ligand>
</feature>
<accession>A0A2T6AZB5</accession>
<dbReference type="InterPro" id="IPR029033">
    <property type="entry name" value="His_PPase_superfam"/>
</dbReference>
<dbReference type="AlphaFoldDB" id="A0A2T6AZB5"/>
<keyword evidence="4" id="KW-1185">Reference proteome</keyword>
<proteinExistence type="predicted"/>
<dbReference type="GO" id="GO:0016791">
    <property type="term" value="F:phosphatase activity"/>
    <property type="evidence" value="ECO:0007669"/>
    <property type="project" value="TreeGrafter"/>
</dbReference>
<evidence type="ECO:0000256" key="1">
    <source>
        <dbReference type="PIRSR" id="PIRSR613078-1"/>
    </source>
</evidence>
<dbReference type="SUPFAM" id="SSF53254">
    <property type="entry name" value="Phosphoglycerate mutase-like"/>
    <property type="match status" value="1"/>
</dbReference>
<feature type="active site" description="Tele-phosphohistidine intermediate" evidence="1">
    <location>
        <position position="10"/>
    </location>
</feature>
<dbReference type="PANTHER" id="PTHR48100">
    <property type="entry name" value="BROAD-SPECIFICITY PHOSPHATASE YOR283W-RELATED"/>
    <property type="match status" value="1"/>
</dbReference>
<dbReference type="InterPro" id="IPR013078">
    <property type="entry name" value="His_Pase_superF_clade-1"/>
</dbReference>
<dbReference type="RefSeq" id="WP_108026554.1">
    <property type="nucleotide sequence ID" value="NZ_QBKR01000042.1"/>
</dbReference>
<dbReference type="GO" id="GO:0005737">
    <property type="term" value="C:cytoplasm"/>
    <property type="evidence" value="ECO:0007669"/>
    <property type="project" value="TreeGrafter"/>
</dbReference>
<dbReference type="Proteomes" id="UP000244240">
    <property type="component" value="Unassembled WGS sequence"/>
</dbReference>
<dbReference type="CDD" id="cd07067">
    <property type="entry name" value="HP_PGM_like"/>
    <property type="match status" value="1"/>
</dbReference>
<name>A0A2T6AZB5_9BACL</name>
<protein>
    <submittedName>
        <fullName evidence="3">Putative phosphoglycerate mutase/uncharacterized phosphatase</fullName>
    </submittedName>
</protein>
<gene>
    <name evidence="3" type="ORF">C8P63_14212</name>
</gene>
<sequence length="207" mass="23718">MQTEIYLIRHGVTRWNREKRIQGHRDEPLSPEGGEQAARLGTYLEEIAFEAVYASDLSRAIQTAEQITRSREMEVRTLSAIRERNLGEWEGLRIEEVKERYPDEWETVWHRGGRYGVEKAEETRKRMMAALEELVETHPGERIAVVSHGGSINAVLEVISGGVHGPGRTRIRNTAISRLIHHPERGWRVEEVNRAEHLEPEGVRSGS</sequence>
<dbReference type="Gene3D" id="3.40.50.1240">
    <property type="entry name" value="Phosphoglycerate mutase-like"/>
    <property type="match status" value="1"/>
</dbReference>
<dbReference type="InterPro" id="IPR050275">
    <property type="entry name" value="PGM_Phosphatase"/>
</dbReference>
<dbReference type="PANTHER" id="PTHR48100:SF1">
    <property type="entry name" value="HISTIDINE PHOSPHATASE FAMILY PROTEIN-RELATED"/>
    <property type="match status" value="1"/>
</dbReference>
<comment type="caution">
    <text evidence="3">The sequence shown here is derived from an EMBL/GenBank/DDBJ whole genome shotgun (WGS) entry which is preliminary data.</text>
</comment>
<evidence type="ECO:0000256" key="2">
    <source>
        <dbReference type="PIRSR" id="PIRSR613078-2"/>
    </source>
</evidence>
<reference evidence="3 4" key="1">
    <citation type="submission" date="2018-04" db="EMBL/GenBank/DDBJ databases">
        <title>Genomic Encyclopedia of Archaeal and Bacterial Type Strains, Phase II (KMG-II): from individual species to whole genera.</title>
        <authorList>
            <person name="Goeker M."/>
        </authorList>
    </citation>
    <scope>NUCLEOTIDE SEQUENCE [LARGE SCALE GENOMIC DNA]</scope>
    <source>
        <strain evidence="3 4">DSM 45787</strain>
    </source>
</reference>
<evidence type="ECO:0000313" key="4">
    <source>
        <dbReference type="Proteomes" id="UP000244240"/>
    </source>
</evidence>
<dbReference type="SMART" id="SM00855">
    <property type="entry name" value="PGAM"/>
    <property type="match status" value="1"/>
</dbReference>
<evidence type="ECO:0000313" key="3">
    <source>
        <dbReference type="EMBL" id="PTX49155.1"/>
    </source>
</evidence>
<feature type="active site" description="Proton donor/acceptor" evidence="1">
    <location>
        <position position="83"/>
    </location>
</feature>
<dbReference type="EMBL" id="QBKR01000042">
    <property type="protein sequence ID" value="PTX49155.1"/>
    <property type="molecule type" value="Genomic_DNA"/>
</dbReference>